<dbReference type="EMBL" id="JACAGC010000023">
    <property type="protein sequence ID" value="KAF6284507.1"/>
    <property type="molecule type" value="Genomic_DNA"/>
</dbReference>
<dbReference type="Proteomes" id="UP000585614">
    <property type="component" value="Unassembled WGS sequence"/>
</dbReference>
<sequence>MGDELAVCVSPTRRQAPEAQTCFVHSRRSFTELLLAEEIKLRYRLLLTSAGSRLRGHGRTLKRAERGAKIPSRCLSEATSYPGYLKVEALNSSAACHPVISGSLWLLVGNGFRDQRRQETREEMTAVVQRMTHDFGHQDGAKPERKEEAESKA</sequence>
<feature type="region of interest" description="Disordered" evidence="1">
    <location>
        <begin position="133"/>
        <end position="153"/>
    </location>
</feature>
<dbReference type="AlphaFoldDB" id="A0A7J7S8K1"/>
<evidence type="ECO:0000313" key="3">
    <source>
        <dbReference type="Proteomes" id="UP000585614"/>
    </source>
</evidence>
<gene>
    <name evidence="2" type="ORF">mRhiFer1_009260</name>
</gene>
<proteinExistence type="predicted"/>
<evidence type="ECO:0000256" key="1">
    <source>
        <dbReference type="SAM" id="MobiDB-lite"/>
    </source>
</evidence>
<comment type="caution">
    <text evidence="2">The sequence shown here is derived from an EMBL/GenBank/DDBJ whole genome shotgun (WGS) entry which is preliminary data.</text>
</comment>
<evidence type="ECO:0000313" key="2">
    <source>
        <dbReference type="EMBL" id="KAF6284507.1"/>
    </source>
</evidence>
<organism evidence="2 3">
    <name type="scientific">Rhinolophus ferrumequinum</name>
    <name type="common">Greater horseshoe bat</name>
    <dbReference type="NCBI Taxonomy" id="59479"/>
    <lineage>
        <taxon>Eukaryota</taxon>
        <taxon>Metazoa</taxon>
        <taxon>Chordata</taxon>
        <taxon>Craniata</taxon>
        <taxon>Vertebrata</taxon>
        <taxon>Euteleostomi</taxon>
        <taxon>Mammalia</taxon>
        <taxon>Eutheria</taxon>
        <taxon>Laurasiatheria</taxon>
        <taxon>Chiroptera</taxon>
        <taxon>Yinpterochiroptera</taxon>
        <taxon>Rhinolophoidea</taxon>
        <taxon>Rhinolophidae</taxon>
        <taxon>Rhinolophinae</taxon>
        <taxon>Rhinolophus</taxon>
    </lineage>
</organism>
<reference evidence="2 3" key="1">
    <citation type="journal article" date="2020" name="Nature">
        <title>Six reference-quality genomes reveal evolution of bat adaptations.</title>
        <authorList>
            <person name="Jebb D."/>
            <person name="Huang Z."/>
            <person name="Pippel M."/>
            <person name="Hughes G.M."/>
            <person name="Lavrichenko K."/>
            <person name="Devanna P."/>
            <person name="Winkler S."/>
            <person name="Jermiin L.S."/>
            <person name="Skirmuntt E.C."/>
            <person name="Katzourakis A."/>
            <person name="Burkitt-Gray L."/>
            <person name="Ray D.A."/>
            <person name="Sullivan K.A.M."/>
            <person name="Roscito J.G."/>
            <person name="Kirilenko B.M."/>
            <person name="Davalos L.M."/>
            <person name="Corthals A.P."/>
            <person name="Power M.L."/>
            <person name="Jones G."/>
            <person name="Ransome R.D."/>
            <person name="Dechmann D.K.N."/>
            <person name="Locatelli A.G."/>
            <person name="Puechmaille S.J."/>
            <person name="Fedrigo O."/>
            <person name="Jarvis E.D."/>
            <person name="Hiller M."/>
            <person name="Vernes S.C."/>
            <person name="Myers E.W."/>
            <person name="Teeling E.C."/>
        </authorList>
    </citation>
    <scope>NUCLEOTIDE SEQUENCE [LARGE SCALE GENOMIC DNA]</scope>
    <source>
        <strain evidence="2">MRhiFer1</strain>
        <tissue evidence="2">Lung</tissue>
    </source>
</reference>
<accession>A0A7J7S8K1</accession>
<protein>
    <submittedName>
        <fullName evidence="2">Uncharacterized protein</fullName>
    </submittedName>
</protein>
<name>A0A7J7S8K1_RHIFE</name>